<evidence type="ECO:0000313" key="2">
    <source>
        <dbReference type="Proteomes" id="UP000294498"/>
    </source>
</evidence>
<keyword evidence="2" id="KW-1185">Reference proteome</keyword>
<dbReference type="Proteomes" id="UP000294498">
    <property type="component" value="Unassembled WGS sequence"/>
</dbReference>
<dbReference type="AlphaFoldDB" id="A0A4R8DQY7"/>
<dbReference type="EMBL" id="SODV01000001">
    <property type="protein sequence ID" value="TDW99540.1"/>
    <property type="molecule type" value="Genomic_DNA"/>
</dbReference>
<name>A0A4R8DQY7_9BACT</name>
<proteinExistence type="predicted"/>
<sequence>MSDFTPEDLILYLYGETDNEKTARIKAALDCSWALREKLSVLKTSMDRLDKAPLQSPSAAVLDNILAYARAKSKVVP</sequence>
<dbReference type="OrthoDB" id="982713at2"/>
<protein>
    <submittedName>
        <fullName evidence="1">Uncharacterized protein</fullName>
    </submittedName>
</protein>
<evidence type="ECO:0000313" key="1">
    <source>
        <dbReference type="EMBL" id="TDW99540.1"/>
    </source>
</evidence>
<organism evidence="1 2">
    <name type="scientific">Dinghuibacter silviterrae</name>
    <dbReference type="NCBI Taxonomy" id="1539049"/>
    <lineage>
        <taxon>Bacteria</taxon>
        <taxon>Pseudomonadati</taxon>
        <taxon>Bacteroidota</taxon>
        <taxon>Chitinophagia</taxon>
        <taxon>Chitinophagales</taxon>
        <taxon>Chitinophagaceae</taxon>
        <taxon>Dinghuibacter</taxon>
    </lineage>
</organism>
<gene>
    <name evidence="1" type="ORF">EDB95_0550</name>
</gene>
<reference evidence="1 2" key="1">
    <citation type="submission" date="2019-03" db="EMBL/GenBank/DDBJ databases">
        <title>Genomic Encyclopedia of Type Strains, Phase IV (KMG-IV): sequencing the most valuable type-strain genomes for metagenomic binning, comparative biology and taxonomic classification.</title>
        <authorList>
            <person name="Goeker M."/>
        </authorList>
    </citation>
    <scope>NUCLEOTIDE SEQUENCE [LARGE SCALE GENOMIC DNA]</scope>
    <source>
        <strain evidence="1 2">DSM 100059</strain>
    </source>
</reference>
<comment type="caution">
    <text evidence="1">The sequence shown here is derived from an EMBL/GenBank/DDBJ whole genome shotgun (WGS) entry which is preliminary data.</text>
</comment>
<accession>A0A4R8DQY7</accession>
<dbReference type="RefSeq" id="WP_133990321.1">
    <property type="nucleotide sequence ID" value="NZ_SODV01000001.1"/>
</dbReference>